<dbReference type="InterPro" id="IPR003782">
    <property type="entry name" value="SCO1/SenC"/>
</dbReference>
<feature type="transmembrane region" description="Helical" evidence="4">
    <location>
        <begin position="7"/>
        <end position="25"/>
    </location>
</feature>
<dbReference type="Proteomes" id="UP000027015">
    <property type="component" value="Unassembled WGS sequence"/>
</dbReference>
<dbReference type="SUPFAM" id="SSF52833">
    <property type="entry name" value="Thioredoxin-like"/>
    <property type="match status" value="1"/>
</dbReference>
<organism evidence="5 6">
    <name type="scientific">Bartonella koehlerae C-29</name>
    <dbReference type="NCBI Taxonomy" id="1134510"/>
    <lineage>
        <taxon>Bacteria</taxon>
        <taxon>Pseudomonadati</taxon>
        <taxon>Pseudomonadota</taxon>
        <taxon>Alphaproteobacteria</taxon>
        <taxon>Hyphomicrobiales</taxon>
        <taxon>Bartonellaceae</taxon>
        <taxon>Bartonella</taxon>
    </lineage>
</organism>
<evidence type="ECO:0000256" key="1">
    <source>
        <dbReference type="ARBA" id="ARBA00010996"/>
    </source>
</evidence>
<reference evidence="5 6" key="1">
    <citation type="submission" date="2012-04" db="EMBL/GenBank/DDBJ databases">
        <title>The Genome Sequence of Bartonella koehlerae C-29.</title>
        <authorList>
            <consortium name="The Broad Institute Genome Sequencing Platform"/>
            <consortium name="The Broad Institute Genome Sequencing Center for Infectious Disease"/>
            <person name="Feldgarden M."/>
            <person name="Kirby J."/>
            <person name="Kosoy M."/>
            <person name="Birtles R."/>
            <person name="Probert W.S."/>
            <person name="Chiaraviglio L."/>
            <person name="Walker B."/>
            <person name="Young S.K."/>
            <person name="Zeng Q."/>
            <person name="Gargeya S."/>
            <person name="Fitzgerald M."/>
            <person name="Haas B."/>
            <person name="Abouelleil A."/>
            <person name="Alvarado L."/>
            <person name="Arachchi H.M."/>
            <person name="Berlin A.M."/>
            <person name="Chapman S.B."/>
            <person name="Goldberg J."/>
            <person name="Griggs A."/>
            <person name="Gujja S."/>
            <person name="Hansen M."/>
            <person name="Howarth C."/>
            <person name="Imamovic A."/>
            <person name="Larimer J."/>
            <person name="McCowen C."/>
            <person name="Montmayeur A."/>
            <person name="Murphy C."/>
            <person name="Neiman D."/>
            <person name="Pearson M."/>
            <person name="Priest M."/>
            <person name="Roberts A."/>
            <person name="Saif S."/>
            <person name="Shea T."/>
            <person name="Sisk P."/>
            <person name="Sykes S."/>
            <person name="Wortman J."/>
            <person name="Nusbaum C."/>
            <person name="Birren B."/>
        </authorList>
    </citation>
    <scope>NUCLEOTIDE SEQUENCE [LARGE SCALE GENOMIC DNA]</scope>
    <source>
        <strain evidence="5 6">C-29</strain>
    </source>
</reference>
<evidence type="ECO:0000313" key="6">
    <source>
        <dbReference type="Proteomes" id="UP000027015"/>
    </source>
</evidence>
<dbReference type="PANTHER" id="PTHR12151">
    <property type="entry name" value="ELECTRON TRANSPORT PROTIN SCO1/SENC FAMILY MEMBER"/>
    <property type="match status" value="1"/>
</dbReference>
<dbReference type="CDD" id="cd02968">
    <property type="entry name" value="SCO"/>
    <property type="match status" value="1"/>
</dbReference>
<dbReference type="PANTHER" id="PTHR12151:SF25">
    <property type="entry name" value="LINALOOL DEHYDRATASE_ISOMERASE DOMAIN-CONTAINING PROTEIN"/>
    <property type="match status" value="1"/>
</dbReference>
<dbReference type="HOGENOM" id="CLU_050131_3_1_5"/>
<dbReference type="AlphaFoldDB" id="A0A067WFB4"/>
<comment type="caution">
    <text evidence="5">The sequence shown here is derived from an EMBL/GenBank/DDBJ whole genome shotgun (WGS) entry which is preliminary data.</text>
</comment>
<dbReference type="InterPro" id="IPR036249">
    <property type="entry name" value="Thioredoxin-like_sf"/>
</dbReference>
<keyword evidence="2" id="KW-0479">Metal-binding</keyword>
<keyword evidence="4" id="KW-0812">Transmembrane</keyword>
<feature type="binding site" evidence="2">
    <location>
        <position position="66"/>
    </location>
    <ligand>
        <name>Cu cation</name>
        <dbReference type="ChEBI" id="CHEBI:23378"/>
    </ligand>
</feature>
<evidence type="ECO:0008006" key="7">
    <source>
        <dbReference type="Google" id="ProtNLM"/>
    </source>
</evidence>
<protein>
    <recommendedName>
        <fullName evidence="7">Thioredoxin domain-containing protein</fullName>
    </recommendedName>
</protein>
<dbReference type="STRING" id="1134510.O9A_01211"/>
<comment type="similarity">
    <text evidence="1">Belongs to the SCO1/2 family.</text>
</comment>
<dbReference type="EMBL" id="AHPL01000010">
    <property type="protein sequence ID" value="KEC54597.1"/>
    <property type="molecule type" value="Genomic_DNA"/>
</dbReference>
<keyword evidence="6" id="KW-1185">Reference proteome</keyword>
<evidence type="ECO:0000256" key="2">
    <source>
        <dbReference type="PIRSR" id="PIRSR603782-1"/>
    </source>
</evidence>
<evidence type="ECO:0000256" key="4">
    <source>
        <dbReference type="SAM" id="Phobius"/>
    </source>
</evidence>
<proteinExistence type="inferred from homology"/>
<dbReference type="RefSeq" id="WP_034459717.1">
    <property type="nucleotide sequence ID" value="NZ_CADEAH010000004.1"/>
</dbReference>
<gene>
    <name evidence="5" type="ORF">O9A_01211</name>
</gene>
<keyword evidence="3" id="KW-1015">Disulfide bond</keyword>
<dbReference type="Gene3D" id="3.40.30.10">
    <property type="entry name" value="Glutaredoxin"/>
    <property type="match status" value="1"/>
</dbReference>
<name>A0A067WFB4_9HYPH</name>
<keyword evidence="4" id="KW-0472">Membrane</keyword>
<evidence type="ECO:0000256" key="3">
    <source>
        <dbReference type="PIRSR" id="PIRSR603782-2"/>
    </source>
</evidence>
<dbReference type="OrthoDB" id="9790194at2"/>
<evidence type="ECO:0000313" key="5">
    <source>
        <dbReference type="EMBL" id="KEC54597.1"/>
    </source>
</evidence>
<dbReference type="eggNOG" id="COG1999">
    <property type="taxonomic scope" value="Bacteria"/>
</dbReference>
<dbReference type="PATRIC" id="fig|1134510.3.peg.1361"/>
<dbReference type="Pfam" id="PF02630">
    <property type="entry name" value="SCO1-SenC"/>
    <property type="match status" value="1"/>
</dbReference>
<feature type="disulfide bond" description="Redox-active" evidence="3">
    <location>
        <begin position="62"/>
        <end position="66"/>
    </location>
</feature>
<feature type="binding site" evidence="2">
    <location>
        <position position="62"/>
    </location>
    <ligand>
        <name>Cu cation</name>
        <dbReference type="ChEBI" id="CHEBI:23378"/>
    </ligand>
</feature>
<keyword evidence="2" id="KW-0186">Copper</keyword>
<accession>A0A067WFB4</accession>
<keyword evidence="4" id="KW-1133">Transmembrane helix</keyword>
<dbReference type="GO" id="GO:0046872">
    <property type="term" value="F:metal ion binding"/>
    <property type="evidence" value="ECO:0007669"/>
    <property type="project" value="UniProtKB-KW"/>
</dbReference>
<feature type="binding site" evidence="2">
    <location>
        <position position="150"/>
    </location>
    <ligand>
        <name>Cu cation</name>
        <dbReference type="ChEBI" id="CHEBI:23378"/>
    </ligand>
</feature>
<sequence>MKNVIRILGLTIIFLAGIFIYDTFWNKPLGDNFILTDSNGNTVTEADIRSKPSVIFFGFTMCPESCPTTLTNLDRWLTSLGTNVDKLGIWFVTVDPERDTPEVLHDYLSNFTHKIIGISGEPEKVHKMVDSFNIVAEKVPGTNGNYTYSHTAAIFLLKKGGKLAGVIPYKIEEDNEELRDNIAIERLKKLVLN</sequence>